<dbReference type="AlphaFoldDB" id="A0A2T5I385"/>
<reference evidence="7 8" key="1">
    <citation type="submission" date="2018-04" db="EMBL/GenBank/DDBJ databases">
        <title>Active sludge and wastewater microbial communities from Klosterneuburg, Austria.</title>
        <authorList>
            <person name="Wagner M."/>
        </authorList>
    </citation>
    <scope>NUCLEOTIDE SEQUENCE [LARGE SCALE GENOMIC DNA]</scope>
    <source>
        <strain evidence="7 8">Nm49</strain>
    </source>
</reference>
<feature type="active site" description="Nucleophile" evidence="5">
    <location>
        <position position="340"/>
    </location>
</feature>
<feature type="binding site" evidence="5">
    <location>
        <position position="245"/>
    </location>
    <ligand>
        <name>S-adenosyl-L-methionine</name>
        <dbReference type="ChEBI" id="CHEBI:59789"/>
    </ligand>
</feature>
<dbReference type="PANTHER" id="PTHR11061:SF30">
    <property type="entry name" value="TRNA (URACIL(54)-C(5))-METHYLTRANSFERASE"/>
    <property type="match status" value="1"/>
</dbReference>
<dbReference type="GO" id="GO:0070475">
    <property type="term" value="P:rRNA base methylation"/>
    <property type="evidence" value="ECO:0007669"/>
    <property type="project" value="TreeGrafter"/>
</dbReference>
<comment type="caution">
    <text evidence="7">The sequence shown here is derived from an EMBL/GenBank/DDBJ whole genome shotgun (WGS) entry which is preliminary data.</text>
</comment>
<organism evidence="7 8">
    <name type="scientific">Nitrosomonas oligotropha</name>
    <dbReference type="NCBI Taxonomy" id="42354"/>
    <lineage>
        <taxon>Bacteria</taxon>
        <taxon>Pseudomonadati</taxon>
        <taxon>Pseudomonadota</taxon>
        <taxon>Betaproteobacteria</taxon>
        <taxon>Nitrosomonadales</taxon>
        <taxon>Nitrosomonadaceae</taxon>
        <taxon>Nitrosomonas</taxon>
    </lineage>
</organism>
<keyword evidence="2 5" id="KW-0808">Transferase</keyword>
<dbReference type="InterPro" id="IPR030390">
    <property type="entry name" value="MeTrfase_TrmA_AS"/>
</dbReference>
<dbReference type="Gene3D" id="3.40.50.150">
    <property type="entry name" value="Vaccinia Virus protein VP39"/>
    <property type="match status" value="2"/>
</dbReference>
<proteinExistence type="inferred from homology"/>
<keyword evidence="3 5" id="KW-0949">S-adenosyl-L-methionine</keyword>
<protein>
    <submittedName>
        <fullName evidence="7">23S rRNA m(5)U-1939 methyltransferase</fullName>
    </submittedName>
</protein>
<sequence>MKFTGTVTHLSQKGLGVVKNTENNISYFVYGTWPGDSGEFETIDKPLNNKKFAYAKLIQLMHPSAQRQIPPCPFVSLEENACTGCSWMIADYTSQLEQKRNRFLYAMQRAGFDPAQLNVNAIQPAPQIYGYRNRCQIKTDGIKLGFVSENSQQIAPVNDCLVLNERCRSLLQTAIQQLPNNTWRENSGDNLLFIELDDDMQPDEIRTNRKRPFKQGNTQQNQWIQQWLRNTLARNPQIGKAVELFCGSGNFTQIIAESNCTALLAYESDPDAIQVLKNKALAKVTPQVADLFSPSIWRNIQKTVCDATTLVLDPPRAGLKKHQGFFSCFAALKTIIYISCNPETFARDAWFFQQNNWQINEIQLIDLFPHTPHIEILAEFRKI</sequence>
<dbReference type="GO" id="GO:0070041">
    <property type="term" value="F:rRNA (uridine-C5-)-methyltransferase activity"/>
    <property type="evidence" value="ECO:0007669"/>
    <property type="project" value="TreeGrafter"/>
</dbReference>
<name>A0A2T5I385_9PROT</name>
<evidence type="ECO:0000313" key="8">
    <source>
        <dbReference type="Proteomes" id="UP000244128"/>
    </source>
</evidence>
<keyword evidence="4" id="KW-0479">Metal-binding</keyword>
<dbReference type="InterPro" id="IPR030391">
    <property type="entry name" value="MeTrfase_TrmA_CS"/>
</dbReference>
<evidence type="ECO:0000256" key="4">
    <source>
        <dbReference type="ARBA" id="ARBA00023014"/>
    </source>
</evidence>
<feature type="active site" evidence="6">
    <location>
        <position position="340"/>
    </location>
</feature>
<feature type="binding site" evidence="5">
    <location>
        <position position="313"/>
    </location>
    <ligand>
        <name>S-adenosyl-L-methionine</name>
        <dbReference type="ChEBI" id="CHEBI:59789"/>
    </ligand>
</feature>
<accession>A0A2T5I385</accession>
<dbReference type="PROSITE" id="PS01230">
    <property type="entry name" value="TRMA_1"/>
    <property type="match status" value="1"/>
</dbReference>
<comment type="similarity">
    <text evidence="5">Belongs to the class I-like SAM-binding methyltransferase superfamily. RNA M5U methyltransferase family.</text>
</comment>
<dbReference type="Gene3D" id="2.40.50.140">
    <property type="entry name" value="Nucleic acid-binding proteins"/>
    <property type="match status" value="1"/>
</dbReference>
<evidence type="ECO:0000313" key="7">
    <source>
        <dbReference type="EMBL" id="PTQ78289.1"/>
    </source>
</evidence>
<keyword evidence="4" id="KW-0408">Iron</keyword>
<dbReference type="GO" id="GO:0051536">
    <property type="term" value="F:iron-sulfur cluster binding"/>
    <property type="evidence" value="ECO:0007669"/>
    <property type="project" value="UniProtKB-KW"/>
</dbReference>
<dbReference type="Proteomes" id="UP000244128">
    <property type="component" value="Unassembled WGS sequence"/>
</dbReference>
<feature type="binding site" evidence="5">
    <location>
        <position position="267"/>
    </location>
    <ligand>
        <name>S-adenosyl-L-methionine</name>
        <dbReference type="ChEBI" id="CHEBI:59789"/>
    </ligand>
</feature>
<evidence type="ECO:0000256" key="5">
    <source>
        <dbReference type="PROSITE-ProRule" id="PRU01024"/>
    </source>
</evidence>
<evidence type="ECO:0000256" key="2">
    <source>
        <dbReference type="ARBA" id="ARBA00022679"/>
    </source>
</evidence>
<gene>
    <name evidence="7" type="ORF">C8R26_10351</name>
</gene>
<dbReference type="EMBL" id="QAOI01000003">
    <property type="protein sequence ID" value="PTQ78289.1"/>
    <property type="molecule type" value="Genomic_DNA"/>
</dbReference>
<feature type="binding site" evidence="5">
    <location>
        <position position="215"/>
    </location>
    <ligand>
        <name>S-adenosyl-L-methionine</name>
        <dbReference type="ChEBI" id="CHEBI:59789"/>
    </ligand>
</feature>
<dbReference type="PROSITE" id="PS01231">
    <property type="entry name" value="TRMA_2"/>
    <property type="match status" value="1"/>
</dbReference>
<dbReference type="InterPro" id="IPR012340">
    <property type="entry name" value="NA-bd_OB-fold"/>
</dbReference>
<dbReference type="InterPro" id="IPR010280">
    <property type="entry name" value="U5_MeTrfase_fam"/>
</dbReference>
<dbReference type="RefSeq" id="WP_107802266.1">
    <property type="nucleotide sequence ID" value="NZ_QAOI01000003.1"/>
</dbReference>
<keyword evidence="4" id="KW-0411">Iron-sulfur</keyword>
<dbReference type="SUPFAM" id="SSF53335">
    <property type="entry name" value="S-adenosyl-L-methionine-dependent methyltransferases"/>
    <property type="match status" value="1"/>
</dbReference>
<dbReference type="Pfam" id="PF05958">
    <property type="entry name" value="tRNA_U5-meth_tr"/>
    <property type="match status" value="1"/>
</dbReference>
<dbReference type="InterPro" id="IPR029063">
    <property type="entry name" value="SAM-dependent_MTases_sf"/>
</dbReference>
<keyword evidence="1 5" id="KW-0489">Methyltransferase</keyword>
<dbReference type="PROSITE" id="PS51687">
    <property type="entry name" value="SAM_MT_RNA_M5U"/>
    <property type="match status" value="1"/>
</dbReference>
<evidence type="ECO:0000256" key="6">
    <source>
        <dbReference type="PROSITE-ProRule" id="PRU10015"/>
    </source>
</evidence>
<dbReference type="CDD" id="cd02440">
    <property type="entry name" value="AdoMet_MTases"/>
    <property type="match status" value="1"/>
</dbReference>
<evidence type="ECO:0000256" key="1">
    <source>
        <dbReference type="ARBA" id="ARBA00022603"/>
    </source>
</evidence>
<evidence type="ECO:0000256" key="3">
    <source>
        <dbReference type="ARBA" id="ARBA00022691"/>
    </source>
</evidence>
<dbReference type="PANTHER" id="PTHR11061">
    <property type="entry name" value="RNA M5U METHYLTRANSFERASE"/>
    <property type="match status" value="1"/>
</dbReference>